<dbReference type="EMBL" id="VXAJ01001493">
    <property type="protein sequence ID" value="NXK15545.1"/>
    <property type="molecule type" value="Genomic_DNA"/>
</dbReference>
<comment type="subcellular location">
    <subcellularLocation>
        <location evidence="1">Membrane</location>
        <topology evidence="1">Multi-pass membrane protein</topology>
    </subcellularLocation>
</comment>
<gene>
    <name evidence="8" type="primary">Tmem179b</name>
    <name evidence="8" type="ORF">HERCAC_R15180</name>
</gene>
<keyword evidence="4 6" id="KW-0472">Membrane</keyword>
<dbReference type="PANTHER" id="PTHR31056">
    <property type="entry name" value="TRANSMEMBRANE PROTEIN 179B"/>
    <property type="match status" value="1"/>
</dbReference>
<keyword evidence="2 6" id="KW-0812">Transmembrane</keyword>
<dbReference type="Proteomes" id="UP000555649">
    <property type="component" value="Unassembled WGS sequence"/>
</dbReference>
<dbReference type="InterPro" id="IPR029776">
    <property type="entry name" value="TMEM179B"/>
</dbReference>
<evidence type="ECO:0000313" key="8">
    <source>
        <dbReference type="EMBL" id="NXK15545.1"/>
    </source>
</evidence>
<dbReference type="AlphaFoldDB" id="A0A7L0H7R6"/>
<evidence type="ECO:0000256" key="5">
    <source>
        <dbReference type="ARBA" id="ARBA00093776"/>
    </source>
</evidence>
<feature type="non-terminal residue" evidence="8">
    <location>
        <position position="214"/>
    </location>
</feature>
<evidence type="ECO:0000256" key="7">
    <source>
        <dbReference type="SAM" id="SignalP"/>
    </source>
</evidence>
<feature type="transmembrane region" description="Helical" evidence="6">
    <location>
        <begin position="167"/>
        <end position="185"/>
    </location>
</feature>
<evidence type="ECO:0000256" key="4">
    <source>
        <dbReference type="ARBA" id="ARBA00023136"/>
    </source>
</evidence>
<evidence type="ECO:0000313" key="9">
    <source>
        <dbReference type="Proteomes" id="UP000555649"/>
    </source>
</evidence>
<feature type="chain" id="PRO_5029842275" evidence="7">
    <location>
        <begin position="29"/>
        <end position="214"/>
    </location>
</feature>
<feature type="transmembrane region" description="Helical" evidence="6">
    <location>
        <begin position="98"/>
        <end position="122"/>
    </location>
</feature>
<sequence>MAVSVLQLTELALHGAAFLCGIPPPATASRWQGEFGGSCILYGTVSWNGTALAPKSFSHVSLCYFVSAISILVALYCFSSLLYGIYGCCTDEPRWDRSGLSITLVVVAAVILFFLLISACILRVGMDAFCASIEQTKSLGSCQEAEHKPWASYSPVRFYSNLYSAQASAWVNVFLWCLLTAWLLLQRRGATPCPPLRRPDPETEAICGGRPIRP</sequence>
<dbReference type="InterPro" id="IPR059010">
    <property type="entry name" value="TMEM179-179B"/>
</dbReference>
<keyword evidence="9" id="KW-1185">Reference proteome</keyword>
<name>A0A7L0H7R6_HERCA</name>
<feature type="non-terminal residue" evidence="8">
    <location>
        <position position="1"/>
    </location>
</feature>
<feature type="transmembrane region" description="Helical" evidence="6">
    <location>
        <begin position="62"/>
        <end position="86"/>
    </location>
</feature>
<organism evidence="8 9">
    <name type="scientific">Herpetotheres cachinnans</name>
    <name type="common">Laughing falcon</name>
    <name type="synonym">Falco cachinnans</name>
    <dbReference type="NCBI Taxonomy" id="56343"/>
    <lineage>
        <taxon>Eukaryota</taxon>
        <taxon>Metazoa</taxon>
        <taxon>Chordata</taxon>
        <taxon>Craniata</taxon>
        <taxon>Vertebrata</taxon>
        <taxon>Euteleostomi</taxon>
        <taxon>Archelosauria</taxon>
        <taxon>Archosauria</taxon>
        <taxon>Dinosauria</taxon>
        <taxon>Saurischia</taxon>
        <taxon>Theropoda</taxon>
        <taxon>Coelurosauria</taxon>
        <taxon>Aves</taxon>
        <taxon>Neognathae</taxon>
        <taxon>Neoaves</taxon>
        <taxon>Telluraves</taxon>
        <taxon>Australaves</taxon>
        <taxon>Falconiformes</taxon>
        <taxon>Falconidae</taxon>
        <taxon>Herpetotheres</taxon>
    </lineage>
</organism>
<dbReference type="PANTHER" id="PTHR31056:SF1">
    <property type="entry name" value="TRANSMEMBRANE PROTEIN 179B"/>
    <property type="match status" value="1"/>
</dbReference>
<comment type="similarity">
    <text evidence="5">Belongs to the TMEM179 family.</text>
</comment>
<comment type="caution">
    <text evidence="8">The sequence shown here is derived from an EMBL/GenBank/DDBJ whole genome shotgun (WGS) entry which is preliminary data.</text>
</comment>
<keyword evidence="3 6" id="KW-1133">Transmembrane helix</keyword>
<dbReference type="Pfam" id="PF26158">
    <property type="entry name" value="Claudin_TMEM179-179B"/>
    <property type="match status" value="1"/>
</dbReference>
<proteinExistence type="inferred from homology"/>
<feature type="signal peptide" evidence="7">
    <location>
        <begin position="1"/>
        <end position="28"/>
    </location>
</feature>
<evidence type="ECO:0000256" key="1">
    <source>
        <dbReference type="ARBA" id="ARBA00004141"/>
    </source>
</evidence>
<evidence type="ECO:0000256" key="3">
    <source>
        <dbReference type="ARBA" id="ARBA00022989"/>
    </source>
</evidence>
<evidence type="ECO:0000256" key="6">
    <source>
        <dbReference type="SAM" id="Phobius"/>
    </source>
</evidence>
<evidence type="ECO:0000256" key="2">
    <source>
        <dbReference type="ARBA" id="ARBA00022692"/>
    </source>
</evidence>
<keyword evidence="7" id="KW-0732">Signal</keyword>
<accession>A0A7L0H7R6</accession>
<protein>
    <submittedName>
        <fullName evidence="8">T179B protein</fullName>
    </submittedName>
</protein>
<reference evidence="8 9" key="1">
    <citation type="submission" date="2019-09" db="EMBL/GenBank/DDBJ databases">
        <title>Bird 10,000 Genomes (B10K) Project - Family phase.</title>
        <authorList>
            <person name="Zhang G."/>
        </authorList>
    </citation>
    <scope>NUCLEOTIDE SEQUENCE [LARGE SCALE GENOMIC DNA]</scope>
    <source>
        <strain evidence="8">B10K-DU-005-78</strain>
        <tissue evidence="8">Mixed tissue sample</tissue>
    </source>
</reference>